<feature type="transmembrane region" description="Helical" evidence="5">
    <location>
        <begin position="21"/>
        <end position="41"/>
    </location>
</feature>
<dbReference type="PANTHER" id="PTHR43471:SF1">
    <property type="entry name" value="ABC TRANSPORTER PERMEASE PROTEIN NOSY-RELATED"/>
    <property type="match status" value="1"/>
</dbReference>
<evidence type="ECO:0000256" key="2">
    <source>
        <dbReference type="ARBA" id="ARBA00022692"/>
    </source>
</evidence>
<protein>
    <submittedName>
        <fullName evidence="7">ABC-2 type transport system permease protein</fullName>
    </submittedName>
</protein>
<evidence type="ECO:0000313" key="7">
    <source>
        <dbReference type="EMBL" id="SNZ17069.1"/>
    </source>
</evidence>
<evidence type="ECO:0000256" key="1">
    <source>
        <dbReference type="ARBA" id="ARBA00004141"/>
    </source>
</evidence>
<dbReference type="InterPro" id="IPR013525">
    <property type="entry name" value="ABC2_TM"/>
</dbReference>
<feature type="transmembrane region" description="Helical" evidence="5">
    <location>
        <begin position="211"/>
        <end position="229"/>
    </location>
</feature>
<keyword evidence="3 5" id="KW-1133">Transmembrane helix</keyword>
<dbReference type="GO" id="GO:0016020">
    <property type="term" value="C:membrane"/>
    <property type="evidence" value="ECO:0007669"/>
    <property type="project" value="UniProtKB-SubCell"/>
</dbReference>
<accession>A0A285P5N3</accession>
<keyword evidence="2 5" id="KW-0812">Transmembrane</keyword>
<feature type="transmembrane region" description="Helical" evidence="5">
    <location>
        <begin position="153"/>
        <end position="174"/>
    </location>
</feature>
<dbReference type="Pfam" id="PF12698">
    <property type="entry name" value="ABC2_membrane_3"/>
    <property type="match status" value="1"/>
</dbReference>
<organism evidence="7 8">
    <name type="scientific">Terribacillus aidingensis</name>
    <dbReference type="NCBI Taxonomy" id="586416"/>
    <lineage>
        <taxon>Bacteria</taxon>
        <taxon>Bacillati</taxon>
        <taxon>Bacillota</taxon>
        <taxon>Bacilli</taxon>
        <taxon>Bacillales</taxon>
        <taxon>Bacillaceae</taxon>
        <taxon>Terribacillus</taxon>
    </lineage>
</organism>
<keyword evidence="8" id="KW-1185">Reference proteome</keyword>
<dbReference type="GO" id="GO:0140359">
    <property type="term" value="F:ABC-type transporter activity"/>
    <property type="evidence" value="ECO:0007669"/>
    <property type="project" value="InterPro"/>
</dbReference>
<evidence type="ECO:0000259" key="6">
    <source>
        <dbReference type="Pfam" id="PF12698"/>
    </source>
</evidence>
<dbReference type="EMBL" id="OBEK01000005">
    <property type="protein sequence ID" value="SNZ17069.1"/>
    <property type="molecule type" value="Genomic_DNA"/>
</dbReference>
<proteinExistence type="predicted"/>
<dbReference type="OrthoDB" id="3182222at2"/>
<name>A0A285P5N3_9BACI</name>
<dbReference type="Proteomes" id="UP000219356">
    <property type="component" value="Unassembled WGS sequence"/>
</dbReference>
<evidence type="ECO:0000313" key="8">
    <source>
        <dbReference type="Proteomes" id="UP000219356"/>
    </source>
</evidence>
<feature type="transmembrane region" description="Helical" evidence="5">
    <location>
        <begin position="121"/>
        <end position="146"/>
    </location>
</feature>
<dbReference type="AlphaFoldDB" id="A0A285P5N3"/>
<feature type="transmembrane region" description="Helical" evidence="5">
    <location>
        <begin position="92"/>
        <end position="115"/>
    </location>
</feature>
<evidence type="ECO:0000256" key="3">
    <source>
        <dbReference type="ARBA" id="ARBA00022989"/>
    </source>
</evidence>
<reference evidence="8" key="1">
    <citation type="submission" date="2017-09" db="EMBL/GenBank/DDBJ databases">
        <authorList>
            <person name="Varghese N."/>
            <person name="Submissions S."/>
        </authorList>
    </citation>
    <scope>NUCLEOTIDE SEQUENCE [LARGE SCALE GENOMIC DNA]</scope>
    <source>
        <strain evidence="8">CGMCC 1.8913</strain>
    </source>
</reference>
<feature type="domain" description="ABC-2 type transporter transmembrane" evidence="6">
    <location>
        <begin position="49"/>
        <end position="226"/>
    </location>
</feature>
<keyword evidence="4 5" id="KW-0472">Membrane</keyword>
<evidence type="ECO:0000256" key="4">
    <source>
        <dbReference type="ARBA" id="ARBA00023136"/>
    </source>
</evidence>
<gene>
    <name evidence="7" type="ORF">SAMN05421503_3123</name>
</gene>
<comment type="subcellular location">
    <subcellularLocation>
        <location evidence="1">Membrane</location>
        <topology evidence="1">Multi-pass membrane protein</topology>
    </subcellularLocation>
</comment>
<evidence type="ECO:0000256" key="5">
    <source>
        <dbReference type="SAM" id="Phobius"/>
    </source>
</evidence>
<sequence>MNAARISAIIVKEYHDLKANVQVLMMVILPAFLAVLYSRMGSGDERIYSFVFVSLFSLVFVTMYVQSMLISEEKEKNTLQSLLMSPAHTTEILVGKSFMNVVITLVSLLITWMIMDVKLTNIGVLLVVLILSIVIFLSIGTIVGLISKNLIQTGVYIMPFMFLFGFAPMIQVYFSDGIIGEIIRYSPSVFTMDIAVSALEGQDFSSYQADLLWLTGWTIIGVLAAYVLLKKKSLSN</sequence>
<dbReference type="RefSeq" id="WP_097043318.1">
    <property type="nucleotide sequence ID" value="NZ_OBEK01000005.1"/>
</dbReference>
<feature type="transmembrane region" description="Helical" evidence="5">
    <location>
        <begin position="47"/>
        <end position="71"/>
    </location>
</feature>
<dbReference type="PANTHER" id="PTHR43471">
    <property type="entry name" value="ABC TRANSPORTER PERMEASE"/>
    <property type="match status" value="1"/>
</dbReference>